<keyword evidence="1" id="KW-0732">Signal</keyword>
<dbReference type="RefSeq" id="WP_135631808.1">
    <property type="nucleotide sequence ID" value="NZ_RQFE01000008.1"/>
</dbReference>
<accession>A0A6N4QKC2</accession>
<dbReference type="Proteomes" id="UP000297239">
    <property type="component" value="Unassembled WGS sequence"/>
</dbReference>
<proteinExistence type="predicted"/>
<evidence type="ECO:0000313" key="3">
    <source>
        <dbReference type="Proteomes" id="UP000297239"/>
    </source>
</evidence>
<feature type="chain" id="PRO_5026649710" description="Lipoprotein" evidence="1">
    <location>
        <begin position="23"/>
        <end position="241"/>
    </location>
</feature>
<organism evidence="2 3">
    <name type="scientific">Leptospira kanakyensis</name>
    <dbReference type="NCBI Taxonomy" id="2484968"/>
    <lineage>
        <taxon>Bacteria</taxon>
        <taxon>Pseudomonadati</taxon>
        <taxon>Spirochaetota</taxon>
        <taxon>Spirochaetia</taxon>
        <taxon>Leptospirales</taxon>
        <taxon>Leptospiraceae</taxon>
        <taxon>Leptospira</taxon>
    </lineage>
</organism>
<dbReference type="PROSITE" id="PS51257">
    <property type="entry name" value="PROKAR_LIPOPROTEIN"/>
    <property type="match status" value="1"/>
</dbReference>
<protein>
    <recommendedName>
        <fullName evidence="4">Lipoprotein</fullName>
    </recommendedName>
</protein>
<evidence type="ECO:0000256" key="1">
    <source>
        <dbReference type="SAM" id="SignalP"/>
    </source>
</evidence>
<sequence length="241" mass="25850">MKLTHKLTLLFCLLLVGSLSIGCPGESNDNNNTSLGLLALAANYEDPNTVCEKTIDETYTSGSYTALCKPNAGNGNFFRFENLKALGDNGYMYFFLGYKTAPTTTTPTLTGQYIFVVGKSVSSPNPYAWFRNKDYGNYQGGQMDAGANPTVSLANGNDVCISIGNSTTTAPTVHFWATGVNGADCRVRGSLNNDNAVIKYSAWPDASNVLATTDALSAYFRISNTTLLTATKVHVSTRPIL</sequence>
<evidence type="ECO:0000313" key="2">
    <source>
        <dbReference type="EMBL" id="TGK75851.1"/>
    </source>
</evidence>
<comment type="caution">
    <text evidence="2">The sequence shown here is derived from an EMBL/GenBank/DDBJ whole genome shotgun (WGS) entry which is preliminary data.</text>
</comment>
<keyword evidence="3" id="KW-1185">Reference proteome</keyword>
<evidence type="ECO:0008006" key="4">
    <source>
        <dbReference type="Google" id="ProtNLM"/>
    </source>
</evidence>
<dbReference type="OrthoDB" id="329739at2"/>
<gene>
    <name evidence="2" type="ORF">EHQ18_01930</name>
</gene>
<dbReference type="AlphaFoldDB" id="A0A6N4QKC2"/>
<feature type="signal peptide" evidence="1">
    <location>
        <begin position="1"/>
        <end position="22"/>
    </location>
</feature>
<reference evidence="2" key="1">
    <citation type="journal article" date="2019" name="PLoS Negl. Trop. Dis.">
        <title>Revisiting the worldwide diversity of Leptospira species in the environment.</title>
        <authorList>
            <person name="Vincent A.T."/>
            <person name="Schiettekatte O."/>
            <person name="Bourhy P."/>
            <person name="Veyrier F.J."/>
            <person name="Picardeau M."/>
        </authorList>
    </citation>
    <scope>NUCLEOTIDE SEQUENCE [LARGE SCALE GENOMIC DNA]</scope>
    <source>
        <strain evidence="2">201800293</strain>
    </source>
</reference>
<dbReference type="EMBL" id="RQFF01000009">
    <property type="protein sequence ID" value="TGK75851.1"/>
    <property type="molecule type" value="Genomic_DNA"/>
</dbReference>
<name>A0A6N4QKC2_9LEPT</name>